<dbReference type="EMBL" id="AWEX01000109">
    <property type="protein sequence ID" value="KED03508.1"/>
    <property type="molecule type" value="Genomic_DNA"/>
</dbReference>
<protein>
    <submittedName>
        <fullName evidence="1">Uncharacterized protein</fullName>
    </submittedName>
</protein>
<reference evidence="1 2" key="1">
    <citation type="journal article" date="2014" name="Int. J. Syst. Evol. Microbiol.">
        <title>Phylogenomics and the dynamic genome evolution of the genus Streptococcus.</title>
        <authorList>
            <consortium name="The Broad Institute Genome Sequencing Platform"/>
            <person name="Richards V.P."/>
            <person name="Palmer S.R."/>
            <person name="Pavinski Bitar P.D."/>
            <person name="Qin X."/>
            <person name="Weinstock G.M."/>
            <person name="Highlander S.K."/>
            <person name="Town C.D."/>
            <person name="Burne R.A."/>
            <person name="Stanhope M.J."/>
        </authorList>
    </citation>
    <scope>NUCLEOTIDE SEQUENCE [LARGE SCALE GENOMIC DNA]</scope>
    <source>
        <strain evidence="1 2">CECT 5772</strain>
    </source>
</reference>
<accession>A0A922T1V1</accession>
<name>A0A922T1V1_9STRE</name>
<dbReference type="Proteomes" id="UP000028704">
    <property type="component" value="Unassembled WGS sequence"/>
</dbReference>
<proteinExistence type="predicted"/>
<dbReference type="AlphaFoldDB" id="A0A922T1V1"/>
<comment type="caution">
    <text evidence="1">The sequence shown here is derived from an EMBL/GenBank/DDBJ whole genome shotgun (WGS) entry which is preliminary data.</text>
</comment>
<sequence>MKEDKKVVKQVRKKFRSNLKSARMHYRKEVRTLKKLILKKEDFENQPKILFFRKRKQS</sequence>
<organism evidence="1 2">
    <name type="scientific">Streptococcus equi subsp. ruminatorum CECT 5772</name>
    <dbReference type="NCBI Taxonomy" id="1051981"/>
    <lineage>
        <taxon>Bacteria</taxon>
        <taxon>Bacillati</taxon>
        <taxon>Bacillota</taxon>
        <taxon>Bacilli</taxon>
        <taxon>Lactobacillales</taxon>
        <taxon>Streptococcaceae</taxon>
        <taxon>Streptococcus</taxon>
    </lineage>
</organism>
<gene>
    <name evidence="1" type="ORF">CECT5772_10577</name>
</gene>
<evidence type="ECO:0000313" key="1">
    <source>
        <dbReference type="EMBL" id="KED03508.1"/>
    </source>
</evidence>
<evidence type="ECO:0000313" key="2">
    <source>
        <dbReference type="Proteomes" id="UP000028704"/>
    </source>
</evidence>